<dbReference type="EMBL" id="CABDUW010001390">
    <property type="protein sequence ID" value="VTJ81141.1"/>
    <property type="molecule type" value="Genomic_DNA"/>
</dbReference>
<name>A0A5E4CJJ3_MARMO</name>
<evidence type="ECO:0000313" key="4">
    <source>
        <dbReference type="Proteomes" id="UP000335636"/>
    </source>
</evidence>
<keyword evidence="4" id="KW-1185">Reference proteome</keyword>
<proteinExistence type="predicted"/>
<dbReference type="Proteomes" id="UP000662637">
    <property type="component" value="Unassembled WGS sequence"/>
</dbReference>
<evidence type="ECO:0000313" key="2">
    <source>
        <dbReference type="EMBL" id="KAF7473778.1"/>
    </source>
</evidence>
<accession>A0A5E4CJJ3</accession>
<dbReference type="EMBL" id="WJEC01004955">
    <property type="protein sequence ID" value="KAF7473778.1"/>
    <property type="molecule type" value="Genomic_DNA"/>
</dbReference>
<protein>
    <submittedName>
        <fullName evidence="3">Uncharacterized protein</fullName>
    </submittedName>
</protein>
<evidence type="ECO:0000256" key="1">
    <source>
        <dbReference type="SAM" id="MobiDB-lite"/>
    </source>
</evidence>
<feature type="region of interest" description="Disordered" evidence="1">
    <location>
        <begin position="1"/>
        <end position="82"/>
    </location>
</feature>
<dbReference type="AlphaFoldDB" id="A0A5E4CJJ3"/>
<evidence type="ECO:0000313" key="3">
    <source>
        <dbReference type="EMBL" id="VTJ81141.1"/>
    </source>
</evidence>
<gene>
    <name evidence="2" type="ORF">GHT09_015581</name>
    <name evidence="3" type="ORF">MONAX_5E013844</name>
</gene>
<dbReference type="Proteomes" id="UP000335636">
    <property type="component" value="Unassembled WGS sequence"/>
</dbReference>
<reference evidence="2" key="2">
    <citation type="submission" date="2020-08" db="EMBL/GenBank/DDBJ databases">
        <authorList>
            <person name="Shumante A."/>
            <person name="Zimin A.V."/>
            <person name="Puiu D."/>
            <person name="Salzberg S.L."/>
        </authorList>
    </citation>
    <scope>NUCLEOTIDE SEQUENCE</scope>
    <source>
        <strain evidence="2">WC2-LM</strain>
        <tissue evidence="2">Liver</tissue>
    </source>
</reference>
<organism evidence="3 4">
    <name type="scientific">Marmota monax</name>
    <name type="common">Woodchuck</name>
    <dbReference type="NCBI Taxonomy" id="9995"/>
    <lineage>
        <taxon>Eukaryota</taxon>
        <taxon>Metazoa</taxon>
        <taxon>Chordata</taxon>
        <taxon>Craniata</taxon>
        <taxon>Vertebrata</taxon>
        <taxon>Euteleostomi</taxon>
        <taxon>Mammalia</taxon>
        <taxon>Eutheria</taxon>
        <taxon>Euarchontoglires</taxon>
        <taxon>Glires</taxon>
        <taxon>Rodentia</taxon>
        <taxon>Sciuromorpha</taxon>
        <taxon>Sciuridae</taxon>
        <taxon>Xerinae</taxon>
        <taxon>Marmotini</taxon>
        <taxon>Marmota</taxon>
    </lineage>
</organism>
<reference evidence="3 4" key="1">
    <citation type="submission" date="2019-04" db="EMBL/GenBank/DDBJ databases">
        <authorList>
            <person name="Alioto T."/>
            <person name="Alioto T."/>
        </authorList>
    </citation>
    <scope>NUCLEOTIDE SEQUENCE [LARGE SCALE GENOMIC DNA]</scope>
</reference>
<sequence length="159" mass="16357">MATATLKDAPGQLGPSGRQKPRSGEPATPSILADGSGQRRPGHPLVALPTMAPRTRTLKSGAIPSAEPESSRGCSGTSFPVPRGLVLNGSQVPPAVPTKWRTSSPPAAAMTGALKPGLDRVELCVSPKGGGPGEGRFVPRSRSQNRVRLIPAVFAIQGR</sequence>